<dbReference type="NCBIfam" id="TIGR02532">
    <property type="entry name" value="IV_pilin_GFxxxE"/>
    <property type="match status" value="1"/>
</dbReference>
<evidence type="ECO:0000256" key="1">
    <source>
        <dbReference type="SAM" id="Phobius"/>
    </source>
</evidence>
<dbReference type="STRING" id="1538553.JT25_020560"/>
<dbReference type="InterPro" id="IPR012902">
    <property type="entry name" value="N_methyl_site"/>
</dbReference>
<dbReference type="OrthoDB" id="5784010at2"/>
<gene>
    <name evidence="2" type="ORF">JT25_020560</name>
</gene>
<keyword evidence="1" id="KW-1133">Transmembrane helix</keyword>
<organism evidence="2 3">
    <name type="scientific">Methylomonas denitrificans</name>
    <dbReference type="NCBI Taxonomy" id="1538553"/>
    <lineage>
        <taxon>Bacteria</taxon>
        <taxon>Pseudomonadati</taxon>
        <taxon>Pseudomonadota</taxon>
        <taxon>Gammaproteobacteria</taxon>
        <taxon>Methylococcales</taxon>
        <taxon>Methylococcaceae</taxon>
        <taxon>Methylomonas</taxon>
    </lineage>
</organism>
<feature type="transmembrane region" description="Helical" evidence="1">
    <location>
        <begin position="21"/>
        <end position="42"/>
    </location>
</feature>
<evidence type="ECO:0000313" key="2">
    <source>
        <dbReference type="EMBL" id="AMK78846.1"/>
    </source>
</evidence>
<sequence>MTVRLKPSVKGTDQQQTGVTLIELILSMLIISIALLGVLSVINLTVSHSADPVVQHQAVAIAESYLEEILLQGYSGGSSSARANYDDVDDYNGLSDSGVHDQAGNAVTGLSQYNVTVAVSAPTALSGGVNAKQISVTVNGPGVSNLRLVGYRAHY</sequence>
<evidence type="ECO:0000313" key="3">
    <source>
        <dbReference type="Proteomes" id="UP000030512"/>
    </source>
</evidence>
<keyword evidence="3" id="KW-1185">Reference proteome</keyword>
<keyword evidence="1" id="KW-0812">Transmembrane</keyword>
<dbReference type="AlphaFoldDB" id="A0A140E622"/>
<name>A0A140E622_9GAMM</name>
<proteinExistence type="predicted"/>
<dbReference type="RefSeq" id="WP_036278774.1">
    <property type="nucleotide sequence ID" value="NZ_CP014476.1"/>
</dbReference>
<dbReference type="KEGG" id="mdn:JT25_020560"/>
<dbReference type="EMBL" id="CP014476">
    <property type="protein sequence ID" value="AMK78846.1"/>
    <property type="molecule type" value="Genomic_DNA"/>
</dbReference>
<dbReference type="PROSITE" id="PS00409">
    <property type="entry name" value="PROKAR_NTER_METHYL"/>
    <property type="match status" value="1"/>
</dbReference>
<reference evidence="2 3" key="1">
    <citation type="journal article" date="2015" name="Environ. Microbiol.">
        <title>Methane oxidation coupled to nitrate reduction under hypoxia by the Gammaproteobacterium Methylomonas denitrificans, sp. nov. type strain FJG1.</title>
        <authorList>
            <person name="Kits K.D."/>
            <person name="Klotz M.G."/>
            <person name="Stein L.Y."/>
        </authorList>
    </citation>
    <scope>NUCLEOTIDE SEQUENCE [LARGE SCALE GENOMIC DNA]</scope>
    <source>
        <strain evidence="2 3">FJG1</strain>
    </source>
</reference>
<protein>
    <recommendedName>
        <fullName evidence="4">Pilus assembly protein MshD</fullName>
    </recommendedName>
</protein>
<keyword evidence="1" id="KW-0472">Membrane</keyword>
<evidence type="ECO:0008006" key="4">
    <source>
        <dbReference type="Google" id="ProtNLM"/>
    </source>
</evidence>
<dbReference type="Proteomes" id="UP000030512">
    <property type="component" value="Chromosome"/>
</dbReference>
<accession>A0A140E622</accession>
<dbReference type="Pfam" id="PF07963">
    <property type="entry name" value="N_methyl"/>
    <property type="match status" value="1"/>
</dbReference>